<proteinExistence type="predicted"/>
<evidence type="ECO:0000256" key="1">
    <source>
        <dbReference type="ARBA" id="ARBA00023015"/>
    </source>
</evidence>
<dbReference type="InterPro" id="IPR039425">
    <property type="entry name" value="RNA_pol_sigma-70-like"/>
</dbReference>
<feature type="domain" description="RNA polymerase sigma-70 region 2" evidence="4">
    <location>
        <begin position="24"/>
        <end position="86"/>
    </location>
</feature>
<protein>
    <submittedName>
        <fullName evidence="5">Unannotated protein</fullName>
    </submittedName>
</protein>
<evidence type="ECO:0000259" key="4">
    <source>
        <dbReference type="Pfam" id="PF04542"/>
    </source>
</evidence>
<name>A0A6J7I5E4_9ZZZZ</name>
<accession>A0A6J7I5E4</accession>
<sequence>MVEILEQRLMEAGRGDHAAAAAVYDDVAEVVYGLTLRMTGDPERAQALALEAVLAVIRTAALFDPTQGSARSWIVGVAHRHAARSRLSERTPRQSAGTPEPVAGLAALSGADARAVELSWFGARTYDDVAQHTGESPDQVLTRLRSALVDLGSDLAAPEPRHSS</sequence>
<dbReference type="SUPFAM" id="SSF88946">
    <property type="entry name" value="Sigma2 domain of RNA polymerase sigma factors"/>
    <property type="match status" value="1"/>
</dbReference>
<dbReference type="PANTHER" id="PTHR43133:SF62">
    <property type="entry name" value="RNA POLYMERASE SIGMA FACTOR SIGZ"/>
    <property type="match status" value="1"/>
</dbReference>
<gene>
    <name evidence="5" type="ORF">UFOPK3662_00921</name>
</gene>
<evidence type="ECO:0000256" key="2">
    <source>
        <dbReference type="ARBA" id="ARBA00023082"/>
    </source>
</evidence>
<reference evidence="5" key="1">
    <citation type="submission" date="2020-05" db="EMBL/GenBank/DDBJ databases">
        <authorList>
            <person name="Chiriac C."/>
            <person name="Salcher M."/>
            <person name="Ghai R."/>
            <person name="Kavagutti S V."/>
        </authorList>
    </citation>
    <scope>NUCLEOTIDE SEQUENCE</scope>
</reference>
<dbReference type="PANTHER" id="PTHR43133">
    <property type="entry name" value="RNA POLYMERASE ECF-TYPE SIGMA FACTO"/>
    <property type="match status" value="1"/>
</dbReference>
<dbReference type="Pfam" id="PF04542">
    <property type="entry name" value="Sigma70_r2"/>
    <property type="match status" value="1"/>
</dbReference>
<dbReference type="AlphaFoldDB" id="A0A6J7I5E4"/>
<keyword evidence="1" id="KW-0805">Transcription regulation</keyword>
<dbReference type="InterPro" id="IPR013325">
    <property type="entry name" value="RNA_pol_sigma_r2"/>
</dbReference>
<organism evidence="5">
    <name type="scientific">freshwater metagenome</name>
    <dbReference type="NCBI Taxonomy" id="449393"/>
    <lineage>
        <taxon>unclassified sequences</taxon>
        <taxon>metagenomes</taxon>
        <taxon>ecological metagenomes</taxon>
    </lineage>
</organism>
<evidence type="ECO:0000313" key="5">
    <source>
        <dbReference type="EMBL" id="CAB4925891.1"/>
    </source>
</evidence>
<evidence type="ECO:0000256" key="3">
    <source>
        <dbReference type="ARBA" id="ARBA00023163"/>
    </source>
</evidence>
<dbReference type="InterPro" id="IPR036388">
    <property type="entry name" value="WH-like_DNA-bd_sf"/>
</dbReference>
<keyword evidence="2" id="KW-0731">Sigma factor</keyword>
<dbReference type="InterPro" id="IPR007627">
    <property type="entry name" value="RNA_pol_sigma70_r2"/>
</dbReference>
<dbReference type="EMBL" id="CAFBMW010000005">
    <property type="protein sequence ID" value="CAB4925891.1"/>
    <property type="molecule type" value="Genomic_DNA"/>
</dbReference>
<dbReference type="GO" id="GO:0006352">
    <property type="term" value="P:DNA-templated transcription initiation"/>
    <property type="evidence" value="ECO:0007669"/>
    <property type="project" value="InterPro"/>
</dbReference>
<dbReference type="Gene3D" id="1.10.1740.10">
    <property type="match status" value="1"/>
</dbReference>
<dbReference type="GO" id="GO:0016987">
    <property type="term" value="F:sigma factor activity"/>
    <property type="evidence" value="ECO:0007669"/>
    <property type="project" value="UniProtKB-KW"/>
</dbReference>
<dbReference type="Gene3D" id="1.10.10.10">
    <property type="entry name" value="Winged helix-like DNA-binding domain superfamily/Winged helix DNA-binding domain"/>
    <property type="match status" value="1"/>
</dbReference>
<keyword evidence="3" id="KW-0804">Transcription</keyword>